<evidence type="ECO:0000313" key="2">
    <source>
        <dbReference type="EMBL" id="MFC3453532.1"/>
    </source>
</evidence>
<organism evidence="2 3">
    <name type="scientific">Amycolatopsis speibonae</name>
    <dbReference type="NCBI Taxonomy" id="1450224"/>
    <lineage>
        <taxon>Bacteria</taxon>
        <taxon>Bacillati</taxon>
        <taxon>Actinomycetota</taxon>
        <taxon>Actinomycetes</taxon>
        <taxon>Pseudonocardiales</taxon>
        <taxon>Pseudonocardiaceae</taxon>
        <taxon>Amycolatopsis</taxon>
    </lineage>
</organism>
<accession>A0ABV7P6Z4</accession>
<protein>
    <submittedName>
        <fullName evidence="2">Integrase core domain-containing protein</fullName>
    </submittedName>
</protein>
<feature type="domain" description="Integrase catalytic" evidence="1">
    <location>
        <begin position="3"/>
        <end position="68"/>
    </location>
</feature>
<keyword evidence="3" id="KW-1185">Reference proteome</keyword>
<dbReference type="EMBL" id="JBHRWK010000050">
    <property type="protein sequence ID" value="MFC3453532.1"/>
    <property type="molecule type" value="Genomic_DNA"/>
</dbReference>
<evidence type="ECO:0000313" key="3">
    <source>
        <dbReference type="Proteomes" id="UP001595645"/>
    </source>
</evidence>
<evidence type="ECO:0000259" key="1">
    <source>
        <dbReference type="Pfam" id="PF13683"/>
    </source>
</evidence>
<reference evidence="3" key="1">
    <citation type="journal article" date="2019" name="Int. J. Syst. Evol. Microbiol.">
        <title>The Global Catalogue of Microorganisms (GCM) 10K type strain sequencing project: providing services to taxonomists for standard genome sequencing and annotation.</title>
        <authorList>
            <consortium name="The Broad Institute Genomics Platform"/>
            <consortium name="The Broad Institute Genome Sequencing Center for Infectious Disease"/>
            <person name="Wu L."/>
            <person name="Ma J."/>
        </authorList>
    </citation>
    <scope>NUCLEOTIDE SEQUENCE [LARGE SCALE GENOMIC DNA]</scope>
    <source>
        <strain evidence="3">CGMCC 4.7676</strain>
    </source>
</reference>
<dbReference type="InterPro" id="IPR001584">
    <property type="entry name" value="Integrase_cat-core"/>
</dbReference>
<comment type="caution">
    <text evidence="2">The sequence shown here is derived from an EMBL/GenBank/DDBJ whole genome shotgun (WGS) entry which is preliminary data.</text>
</comment>
<gene>
    <name evidence="2" type="ORF">ACFOSH_29180</name>
</gene>
<sequence length="83" mass="9610">MLKIRQSVGRTGICYDNAMAESFFAALKNERVHRTEYPTLMHARQDIADCIEFRYNTLRLHSGLGYKTSREIHVEYLNGMQAA</sequence>
<dbReference type="PANTHER" id="PTHR46889">
    <property type="entry name" value="TRANSPOSASE INSF FOR INSERTION SEQUENCE IS3B-RELATED"/>
    <property type="match status" value="1"/>
</dbReference>
<dbReference type="InterPro" id="IPR050900">
    <property type="entry name" value="Transposase_IS3/IS150/IS904"/>
</dbReference>
<dbReference type="Pfam" id="PF13683">
    <property type="entry name" value="rve_3"/>
    <property type="match status" value="1"/>
</dbReference>
<dbReference type="RefSeq" id="WP_378242289.1">
    <property type="nucleotide sequence ID" value="NZ_JBHRWK010000050.1"/>
</dbReference>
<proteinExistence type="predicted"/>
<dbReference type="Proteomes" id="UP001595645">
    <property type="component" value="Unassembled WGS sequence"/>
</dbReference>
<name>A0ABV7P6Z4_9PSEU</name>
<dbReference type="SUPFAM" id="SSF53098">
    <property type="entry name" value="Ribonuclease H-like"/>
    <property type="match status" value="1"/>
</dbReference>
<dbReference type="InterPro" id="IPR012337">
    <property type="entry name" value="RNaseH-like_sf"/>
</dbReference>
<dbReference type="PANTHER" id="PTHR46889:SF4">
    <property type="entry name" value="TRANSPOSASE INSO FOR INSERTION SEQUENCE ELEMENT IS911B-RELATED"/>
    <property type="match status" value="1"/>
</dbReference>